<dbReference type="EMBL" id="KI394767">
    <property type="protein sequence ID" value="ERN01574.1"/>
    <property type="molecule type" value="Genomic_DNA"/>
</dbReference>
<evidence type="ECO:0000256" key="1">
    <source>
        <dbReference type="SAM" id="MobiDB-lite"/>
    </source>
</evidence>
<dbReference type="AlphaFoldDB" id="W1P1Q9"/>
<name>W1P1Q9_AMBTC</name>
<protein>
    <submittedName>
        <fullName evidence="2">Uncharacterized protein</fullName>
    </submittedName>
</protein>
<gene>
    <name evidence="2" type="ORF">AMTR_s00002p00271950</name>
</gene>
<sequence length="49" mass="5134">MTSKNGDGGQVNNAAIAGVKKKHVQGHVPLKRQTHGQHEAEFPEESAGG</sequence>
<feature type="compositionally biased region" description="Polar residues" evidence="1">
    <location>
        <begin position="1"/>
        <end position="13"/>
    </location>
</feature>
<reference evidence="3" key="1">
    <citation type="journal article" date="2013" name="Science">
        <title>The Amborella genome and the evolution of flowering plants.</title>
        <authorList>
            <consortium name="Amborella Genome Project"/>
        </authorList>
    </citation>
    <scope>NUCLEOTIDE SEQUENCE [LARGE SCALE GENOMIC DNA]</scope>
</reference>
<evidence type="ECO:0000313" key="2">
    <source>
        <dbReference type="EMBL" id="ERN01574.1"/>
    </source>
</evidence>
<proteinExistence type="predicted"/>
<dbReference type="Gramene" id="ERN01574">
    <property type="protein sequence ID" value="ERN01574"/>
    <property type="gene ID" value="AMTR_s00002p00271950"/>
</dbReference>
<dbReference type="HOGENOM" id="CLU_3144706_0_0_1"/>
<feature type="compositionally biased region" description="Basic residues" evidence="1">
    <location>
        <begin position="19"/>
        <end position="35"/>
    </location>
</feature>
<feature type="region of interest" description="Disordered" evidence="1">
    <location>
        <begin position="1"/>
        <end position="49"/>
    </location>
</feature>
<keyword evidence="3" id="KW-1185">Reference proteome</keyword>
<dbReference type="Proteomes" id="UP000017836">
    <property type="component" value="Unassembled WGS sequence"/>
</dbReference>
<organism evidence="2 3">
    <name type="scientific">Amborella trichopoda</name>
    <dbReference type="NCBI Taxonomy" id="13333"/>
    <lineage>
        <taxon>Eukaryota</taxon>
        <taxon>Viridiplantae</taxon>
        <taxon>Streptophyta</taxon>
        <taxon>Embryophyta</taxon>
        <taxon>Tracheophyta</taxon>
        <taxon>Spermatophyta</taxon>
        <taxon>Magnoliopsida</taxon>
        <taxon>Amborellales</taxon>
        <taxon>Amborellaceae</taxon>
        <taxon>Amborella</taxon>
    </lineage>
</organism>
<accession>W1P1Q9</accession>
<evidence type="ECO:0000313" key="3">
    <source>
        <dbReference type="Proteomes" id="UP000017836"/>
    </source>
</evidence>